<feature type="region of interest" description="Disordered" evidence="1">
    <location>
        <begin position="467"/>
        <end position="496"/>
    </location>
</feature>
<proteinExistence type="predicted"/>
<reference evidence="2" key="1">
    <citation type="journal article" date="2011" name="PLoS Biol.">
        <title>Gene gain and loss during evolution of obligate parasitism in the white rust pathogen of Arabidopsis thaliana.</title>
        <authorList>
            <person name="Kemen E."/>
            <person name="Gardiner A."/>
            <person name="Schultz-Larsen T."/>
            <person name="Kemen A.C."/>
            <person name="Balmuth A.L."/>
            <person name="Robert-Seilaniantz A."/>
            <person name="Bailey K."/>
            <person name="Holub E."/>
            <person name="Studholme D.J."/>
            <person name="Maclean D."/>
            <person name="Jones J.D."/>
        </authorList>
    </citation>
    <scope>NUCLEOTIDE SEQUENCE</scope>
</reference>
<accession>F0X182</accession>
<evidence type="ECO:0000313" key="2">
    <source>
        <dbReference type="EMBL" id="CCA27540.1"/>
    </source>
</evidence>
<feature type="compositionally biased region" description="Acidic residues" evidence="1">
    <location>
        <begin position="484"/>
        <end position="494"/>
    </location>
</feature>
<dbReference type="EMBL" id="FR824595">
    <property type="protein sequence ID" value="CCA27540.1"/>
    <property type="molecule type" value="Genomic_DNA"/>
</dbReference>
<dbReference type="HOGENOM" id="CLU_230469_0_0_1"/>
<feature type="region of interest" description="Disordered" evidence="1">
    <location>
        <begin position="1"/>
        <end position="24"/>
    </location>
</feature>
<feature type="compositionally biased region" description="Basic and acidic residues" evidence="1">
    <location>
        <begin position="223"/>
        <end position="238"/>
    </location>
</feature>
<feature type="region of interest" description="Disordered" evidence="1">
    <location>
        <begin position="223"/>
        <end position="252"/>
    </location>
</feature>
<organism evidence="2">
    <name type="scientific">Albugo laibachii Nc14</name>
    <dbReference type="NCBI Taxonomy" id="890382"/>
    <lineage>
        <taxon>Eukaryota</taxon>
        <taxon>Sar</taxon>
        <taxon>Stramenopiles</taxon>
        <taxon>Oomycota</taxon>
        <taxon>Peronosporomycetes</taxon>
        <taxon>Albuginales</taxon>
        <taxon>Albuginaceae</taxon>
        <taxon>Albugo</taxon>
    </lineage>
</organism>
<protein>
    <submittedName>
        <fullName evidence="2">Uncharacterized protein AlNc14C570G12176</fullName>
    </submittedName>
</protein>
<feature type="region of interest" description="Disordered" evidence="1">
    <location>
        <begin position="508"/>
        <end position="554"/>
    </location>
</feature>
<name>F0X182_9STRA</name>
<feature type="compositionally biased region" description="Basic and acidic residues" evidence="1">
    <location>
        <begin position="508"/>
        <end position="524"/>
    </location>
</feature>
<gene>
    <name evidence="2" type="primary">AlNc14C570G12176</name>
    <name evidence="2" type="ORF">ALNC14_136840</name>
</gene>
<feature type="compositionally biased region" description="Acidic residues" evidence="1">
    <location>
        <begin position="1"/>
        <end position="16"/>
    </location>
</feature>
<reference evidence="2" key="2">
    <citation type="submission" date="2011-02" db="EMBL/GenBank/DDBJ databases">
        <authorList>
            <person name="MacLean D."/>
        </authorList>
    </citation>
    <scope>NUCLEOTIDE SEQUENCE</scope>
</reference>
<sequence length="2269" mass="262566">MKEEDFVAESDHDDDTDQNRSNALESTAYNTFITDTMEIKDTLQSRRTVMKKNLEENPLPPAHELIPFETHVDTGYSVKKSPEVSNHNGVLEVRSLVMVDSRTWPGINKPGGPGRVTAVRQEEDQSFVYDIRYIFGGFEKGVKREFIHLSNLLERNQPARVSQRRQYYHEEFAEPRAVKRANQEQIKKKRWEPQQQSAEDKNLPMVDEIDMQGLNFIMETEKDIQKAQGPDREKSDWPRKRRRLRQQRDRVRRDFDSEAGEFHRVVHDTSNEKTLEAFTEIESEIGHSRRQIPQKKRRRYVGGYWHYGEDADSTFIQPEDSAMDLPHDIRKQTHFKLADSVDGLENQLAVESSRFEMALSDFHTVKCSIDLNSDSTLSHEELNDLYHRLTQLESNLREDIIRSGEDIVDMIIREIEGRNALLPENLELEHDERKRRVADYGTWLRKTRSTVEGIYRDTRWKKPDLLLDMESDNEDEKSVSSEMSWEENEAEESEYDRMDDAWRDGHDTANLDTRDYHTSGERIMTRKSQRAYTRSPKNRSRTHSGVDFDDPTQFPDRKMDSVTLPLLRQSKLRLSTRMITNEDFSNKWKWHQVLKNVDIRRRKSLSCRSFTKKLSKRPRNAKSWSFSHDVNAKVRALRNRRFQKHFGWGPQIVVQNNVSPPTDTFDFQCSQHSDIESQNANECIDWNSVFEVVQIDSSLSYLLQLAPCTIEKQRLLLNVEPPFDEEQYTQLPSIHDSIHHQKAFIVHQGQLTRQSLNMLHWKEIKFMETVTSELLSKEDISVTVNWKNSTIYKELIVLQDACDQAQVTFTEAILKILSCEKNETVLKLTDFSLAELKQILQCIPCCGQIFEDFRGYYAFFELENERYTPLLHTICRIFWHALRIANTVLKMPAFETRQSESGSISAPEMPDILRPKRVILAAALFLIDLYLYVPTSHRSAEEDERNATLHKSEVSAQALWLYIFRCSQDQLGTRQSAEASSVLLSDSKDFWIMLQMMVRVFEHDFVRQLAYDFVARRPFGSYTHDKKHENRTKANTELSVEAEVLALKVGWELTVNLVCLSFDNKTPKPPTQNDVEKWELVKVLLRHSGGVGSGIPTCKKNELYNQNIVIYKNMALQHILILSGLWSPCIEVVELVCFELDVRFDPTANELPSILAVLEEKNEDFRLVKCNNPSELAQLIARWSLNAMAGKCHSESQAYIDLICSIVLVQLSKFEKPIQRNRFRQRLIRTISSRIEANTCLGAQVKTESKWDWKEPLPSNSTMQPAKQLINDLESILMLCFLALFAFLSIQFDASDFIASAQPSREHRQLLRDLEYYCKEMIKCASGKIAQAPLLARVFAFIGRLVIGRPDLLLVLLTHFSAHLEGFMKELLETTRITATVQTTTSDQQLAKRKDPSASDDLMLMLLLMEFTNLAQRFLDHINDGNLVRLNAHPSENDVLSSCVITIISSGLALSIDACIEKLLSQDHLRRILHLLWQLSSARFYKPILSLNSVPVMHSEGKTSMAEVFHDDFDDDDMLELLANVDLERLSSVKHEESLKWTTRELSMAFEADILKALTRHYRLPLQRLLFSNNIIATRSCRDSSLLYETMQLFGYIVSTCTSSFSWDVARAASLQKSCHFTSELFSAIIRHNWDAKNWLVLSFFSDTNAEIELLQLWLKATFDPITLFQNRDSPEINYWEAMTDAIIYHVLQNVIFETKMTPLMLQCMKKMVSDFHPKFISQLITTSAQLDHCELHFQLFLSLCKSIGLVWNSSCLKRYNNQRYQFRSKLMDRYHGVFAVYAELYEVNLRHMITRLEQMKNSGWMRSTLVLEQKFARQQYASTNAHSLDASIDSLNLHSFDGKGESNAALWQALRLYKFMYDCTEAFLIYCSDLAIGQQNTFFAIMEVMFRQAVFAENERIKAKFPSKSQSTSTVKSQHTLTAWNPLLESIRTYFAQQKYPSLMYWFARTQNSYQTLENGWNSSNLRLLLLNTLDYDGALGIRSYYPDLEDDQLVNVATRIRREAYYLSCGLLICSAQRAQIRSISNLSEENSHLLTQKLRIFILTKCLTELLSDALSDSGSLGQALLPCAQFVKAYIHHCKLNLELTDNESVLTAKPLEALPFTSLLAEYIFCKPPEVIMQYNTLSYILAIEVCGILQYMLETFKWWSGCDRPYDHRQVYNLLELSLCSVGVILRHVGEASFNEIVETLIDAGAKEEVDLDAIKNRFLKENTRLLAEEFSLIQRVDAFDKARDSLDTYGFSEALLLLSHQLSKQLSNHSQIYDVEMP</sequence>
<evidence type="ECO:0000256" key="1">
    <source>
        <dbReference type="SAM" id="MobiDB-lite"/>
    </source>
</evidence>